<evidence type="ECO:0000256" key="5">
    <source>
        <dbReference type="RuleBase" id="RU003816"/>
    </source>
</evidence>
<dbReference type="KEGG" id="pbf:CFX0092_A3466"/>
<dbReference type="Proteomes" id="UP000215027">
    <property type="component" value="Chromosome I"/>
</dbReference>
<evidence type="ECO:0000256" key="3">
    <source>
        <dbReference type="ARBA" id="ARBA00023274"/>
    </source>
</evidence>
<dbReference type="GO" id="GO:0022627">
    <property type="term" value="C:cytosolic small ribosomal subunit"/>
    <property type="evidence" value="ECO:0007669"/>
    <property type="project" value="TreeGrafter"/>
</dbReference>
<feature type="region of interest" description="Disordered" evidence="6">
    <location>
        <begin position="111"/>
        <end position="135"/>
    </location>
</feature>
<dbReference type="RefSeq" id="WP_095044572.1">
    <property type="nucleotide sequence ID" value="NZ_LN890655.1"/>
</dbReference>
<dbReference type="SUPFAM" id="SSF54211">
    <property type="entry name" value="Ribosomal protein S5 domain 2-like"/>
    <property type="match status" value="1"/>
</dbReference>
<dbReference type="InterPro" id="IPR020574">
    <property type="entry name" value="Ribosomal_uS9_CS"/>
</dbReference>
<dbReference type="InterPro" id="IPR000754">
    <property type="entry name" value="Ribosomal_uS9"/>
</dbReference>
<dbReference type="OrthoDB" id="9803965at2"/>
<sequence length="135" mass="15167">MSEYIEGIGRRKEASARVRIYFRGAEQTEEPSFVVNDKPVQEFFPRYGDYQTLIGPLEDSGLMGKVDITVLVQGGGITGQTSAVRLGLARAIVKYDENLRSPLRAGDHLTRDARVKERKKPGLKRARKAPTYTKR</sequence>
<dbReference type="Gene3D" id="3.30.230.10">
    <property type="match status" value="1"/>
</dbReference>
<keyword evidence="8" id="KW-1185">Reference proteome</keyword>
<dbReference type="InterPro" id="IPR014721">
    <property type="entry name" value="Ribsml_uS5_D2-typ_fold_subgr"/>
</dbReference>
<evidence type="ECO:0000313" key="7">
    <source>
        <dbReference type="EMBL" id="CUS05344.2"/>
    </source>
</evidence>
<evidence type="ECO:0000256" key="4">
    <source>
        <dbReference type="RuleBase" id="RU003815"/>
    </source>
</evidence>
<dbReference type="InterPro" id="IPR023035">
    <property type="entry name" value="Ribosomal_uS9_bac/plastid"/>
</dbReference>
<dbReference type="InterPro" id="IPR020568">
    <property type="entry name" value="Ribosomal_Su5_D2-typ_SF"/>
</dbReference>
<proteinExistence type="inferred from homology"/>
<dbReference type="PANTHER" id="PTHR21569">
    <property type="entry name" value="RIBOSOMAL PROTEIN S9"/>
    <property type="match status" value="1"/>
</dbReference>
<accession>A0A160T5U7</accession>
<dbReference type="GO" id="GO:0006412">
    <property type="term" value="P:translation"/>
    <property type="evidence" value="ECO:0007669"/>
    <property type="project" value="InterPro"/>
</dbReference>
<name>A0A160T5U7_9CHLR</name>
<organism evidence="7 8">
    <name type="scientific">Candidatus Promineifilum breve</name>
    <dbReference type="NCBI Taxonomy" id="1806508"/>
    <lineage>
        <taxon>Bacteria</taxon>
        <taxon>Bacillati</taxon>
        <taxon>Chloroflexota</taxon>
        <taxon>Ardenticatenia</taxon>
        <taxon>Candidatus Promineifilales</taxon>
        <taxon>Candidatus Promineifilaceae</taxon>
        <taxon>Candidatus Promineifilum</taxon>
    </lineage>
</organism>
<dbReference type="GO" id="GO:0003735">
    <property type="term" value="F:structural constituent of ribosome"/>
    <property type="evidence" value="ECO:0007669"/>
    <property type="project" value="InterPro"/>
</dbReference>
<evidence type="ECO:0000256" key="2">
    <source>
        <dbReference type="ARBA" id="ARBA00022980"/>
    </source>
</evidence>
<reference evidence="7" key="1">
    <citation type="submission" date="2016-01" db="EMBL/GenBank/DDBJ databases">
        <authorList>
            <person name="Mcilroy J.S."/>
            <person name="Karst M S."/>
            <person name="Albertsen M."/>
        </authorList>
    </citation>
    <scope>NUCLEOTIDE SEQUENCE</scope>
    <source>
        <strain evidence="7">Cfx-K</strain>
    </source>
</reference>
<dbReference type="NCBIfam" id="NF001099">
    <property type="entry name" value="PRK00132.1"/>
    <property type="match status" value="1"/>
</dbReference>
<comment type="similarity">
    <text evidence="1 4">Belongs to the universal ribosomal protein uS9 family.</text>
</comment>
<dbReference type="Pfam" id="PF00380">
    <property type="entry name" value="Ribosomal_S9"/>
    <property type="match status" value="1"/>
</dbReference>
<feature type="compositionally biased region" description="Basic residues" evidence="6">
    <location>
        <begin position="116"/>
        <end position="135"/>
    </location>
</feature>
<evidence type="ECO:0000313" key="8">
    <source>
        <dbReference type="Proteomes" id="UP000215027"/>
    </source>
</evidence>
<dbReference type="AlphaFoldDB" id="A0A160T5U7"/>
<evidence type="ECO:0000256" key="6">
    <source>
        <dbReference type="SAM" id="MobiDB-lite"/>
    </source>
</evidence>
<dbReference type="PANTHER" id="PTHR21569:SF1">
    <property type="entry name" value="SMALL RIBOSOMAL SUBUNIT PROTEIN US9M"/>
    <property type="match status" value="1"/>
</dbReference>
<gene>
    <name evidence="7" type="primary">rpsI</name>
    <name evidence="7" type="ORF">CFX0092_A3466</name>
</gene>
<evidence type="ECO:0000256" key="1">
    <source>
        <dbReference type="ARBA" id="ARBA00005251"/>
    </source>
</evidence>
<keyword evidence="3 4" id="KW-0687">Ribonucleoprotein</keyword>
<dbReference type="GO" id="GO:0003723">
    <property type="term" value="F:RNA binding"/>
    <property type="evidence" value="ECO:0007669"/>
    <property type="project" value="TreeGrafter"/>
</dbReference>
<dbReference type="PROSITE" id="PS00360">
    <property type="entry name" value="RIBOSOMAL_S9"/>
    <property type="match status" value="1"/>
</dbReference>
<keyword evidence="2 4" id="KW-0689">Ribosomal protein</keyword>
<protein>
    <recommendedName>
        <fullName evidence="5">30S ribosomal protein S9</fullName>
    </recommendedName>
</protein>
<dbReference type="EMBL" id="LN890655">
    <property type="protein sequence ID" value="CUS05344.2"/>
    <property type="molecule type" value="Genomic_DNA"/>
</dbReference>